<dbReference type="InterPro" id="IPR027417">
    <property type="entry name" value="P-loop_NTPase"/>
</dbReference>
<comment type="subcellular location">
    <subcellularLocation>
        <location evidence="3">Cytoplasm</location>
    </subcellularLocation>
</comment>
<evidence type="ECO:0000256" key="4">
    <source>
        <dbReference type="NCBIfam" id="TIGR00152"/>
    </source>
</evidence>
<dbReference type="NCBIfam" id="TIGR00152">
    <property type="entry name" value="dephospho-CoA kinase"/>
    <property type="match status" value="1"/>
</dbReference>
<dbReference type="HAMAP" id="MF_00376">
    <property type="entry name" value="Dephospho_CoA_kinase"/>
    <property type="match status" value="1"/>
</dbReference>
<keyword evidence="2 3" id="KW-0067">ATP-binding</keyword>
<evidence type="ECO:0000313" key="6">
    <source>
        <dbReference type="Proteomes" id="UP000316252"/>
    </source>
</evidence>
<protein>
    <recommendedName>
        <fullName evidence="3 4">Dephospho-CoA kinase</fullName>
        <ecNumber evidence="3 4">2.7.1.24</ecNumber>
    </recommendedName>
    <alternativeName>
        <fullName evidence="3">Dephosphocoenzyme A kinase</fullName>
    </alternativeName>
</protein>
<dbReference type="GO" id="GO:0005737">
    <property type="term" value="C:cytoplasm"/>
    <property type="evidence" value="ECO:0007669"/>
    <property type="project" value="UniProtKB-SubCell"/>
</dbReference>
<dbReference type="Gene3D" id="3.40.50.300">
    <property type="entry name" value="P-loop containing nucleotide triphosphate hydrolases"/>
    <property type="match status" value="1"/>
</dbReference>
<dbReference type="RefSeq" id="WP_141163644.1">
    <property type="nucleotide sequence ID" value="NZ_VHQG01000002.1"/>
</dbReference>
<dbReference type="UniPathway" id="UPA00241">
    <property type="reaction ID" value="UER00356"/>
</dbReference>
<keyword evidence="3 5" id="KW-0418">Kinase</keyword>
<dbReference type="GO" id="GO:0015937">
    <property type="term" value="P:coenzyme A biosynthetic process"/>
    <property type="evidence" value="ECO:0007669"/>
    <property type="project" value="UniProtKB-UniRule"/>
</dbReference>
<dbReference type="Pfam" id="PF01121">
    <property type="entry name" value="CoaE"/>
    <property type="match status" value="1"/>
</dbReference>
<keyword evidence="3 5" id="KW-0808">Transferase</keyword>
<keyword evidence="6" id="KW-1185">Reference proteome</keyword>
<comment type="function">
    <text evidence="3">Catalyzes the phosphorylation of the 3'-hydroxyl group of dephosphocoenzyme A to form coenzyme A.</text>
</comment>
<evidence type="ECO:0000256" key="2">
    <source>
        <dbReference type="ARBA" id="ARBA00022840"/>
    </source>
</evidence>
<dbReference type="GO" id="GO:0005524">
    <property type="term" value="F:ATP binding"/>
    <property type="evidence" value="ECO:0007669"/>
    <property type="project" value="UniProtKB-UniRule"/>
</dbReference>
<evidence type="ECO:0000256" key="3">
    <source>
        <dbReference type="HAMAP-Rule" id="MF_00376"/>
    </source>
</evidence>
<keyword evidence="3" id="KW-0173">Coenzyme A biosynthesis</keyword>
<dbReference type="PROSITE" id="PS51219">
    <property type="entry name" value="DPCK"/>
    <property type="match status" value="1"/>
</dbReference>
<dbReference type="PANTHER" id="PTHR10695">
    <property type="entry name" value="DEPHOSPHO-COA KINASE-RELATED"/>
    <property type="match status" value="1"/>
</dbReference>
<dbReference type="CDD" id="cd02022">
    <property type="entry name" value="DPCK"/>
    <property type="match status" value="1"/>
</dbReference>
<comment type="similarity">
    <text evidence="3">Belongs to the CoaE family.</text>
</comment>
<name>A0A506Y5I7_9MICO</name>
<dbReference type="PANTHER" id="PTHR10695:SF46">
    <property type="entry name" value="BIFUNCTIONAL COENZYME A SYNTHASE-RELATED"/>
    <property type="match status" value="1"/>
</dbReference>
<dbReference type="GO" id="GO:0004140">
    <property type="term" value="F:dephospho-CoA kinase activity"/>
    <property type="evidence" value="ECO:0007669"/>
    <property type="project" value="UniProtKB-UniRule"/>
</dbReference>
<gene>
    <name evidence="3" type="primary">coaE</name>
    <name evidence="5" type="ORF">FJ657_10905</name>
</gene>
<keyword evidence="3" id="KW-0963">Cytoplasm</keyword>
<dbReference type="EC" id="2.7.1.24" evidence="3 4"/>
<evidence type="ECO:0000256" key="1">
    <source>
        <dbReference type="ARBA" id="ARBA00022741"/>
    </source>
</evidence>
<dbReference type="InterPro" id="IPR001977">
    <property type="entry name" value="Depp_CoAkinase"/>
</dbReference>
<sequence length="199" mass="21354">MSWIGLTGGIAAGKSAVAQRLAEHGAVIIDADVVAREVVEPGTAGLDRIVEEFGPEVVDADGRLIRPALGAIVFRDPAKRVALEGITHPAIRERTRALRDAALAADPDAVVVNDVPLLVESRGRDHGFDEVIVVHAPAEERIRRMVELRGMDRAEAERRIAAQASDEDRRAVATAVIDASGTLEQTLAQVDSWWAAHRG</sequence>
<comment type="caution">
    <text evidence="5">The sequence shown here is derived from an EMBL/GenBank/DDBJ whole genome shotgun (WGS) entry which is preliminary data.</text>
</comment>
<dbReference type="Proteomes" id="UP000316252">
    <property type="component" value="Unassembled WGS sequence"/>
</dbReference>
<dbReference type="SUPFAM" id="SSF52540">
    <property type="entry name" value="P-loop containing nucleoside triphosphate hydrolases"/>
    <property type="match status" value="1"/>
</dbReference>
<proteinExistence type="inferred from homology"/>
<dbReference type="AlphaFoldDB" id="A0A506Y5I7"/>
<feature type="binding site" evidence="3">
    <location>
        <begin position="11"/>
        <end position="16"/>
    </location>
    <ligand>
        <name>ATP</name>
        <dbReference type="ChEBI" id="CHEBI:30616"/>
    </ligand>
</feature>
<organism evidence="5 6">
    <name type="scientific">Schumannella soli</name>
    <dbReference type="NCBI Taxonomy" id="2590779"/>
    <lineage>
        <taxon>Bacteria</taxon>
        <taxon>Bacillati</taxon>
        <taxon>Actinomycetota</taxon>
        <taxon>Actinomycetes</taxon>
        <taxon>Micrococcales</taxon>
        <taxon>Microbacteriaceae</taxon>
        <taxon>Schumannella</taxon>
    </lineage>
</organism>
<comment type="pathway">
    <text evidence="3">Cofactor biosynthesis; coenzyme A biosynthesis; CoA from (R)-pantothenate: step 5/5.</text>
</comment>
<accession>A0A506Y5I7</accession>
<dbReference type="OrthoDB" id="9812943at2"/>
<evidence type="ECO:0000313" key="5">
    <source>
        <dbReference type="EMBL" id="TPW76288.1"/>
    </source>
</evidence>
<dbReference type="EMBL" id="VHQG01000002">
    <property type="protein sequence ID" value="TPW76288.1"/>
    <property type="molecule type" value="Genomic_DNA"/>
</dbReference>
<reference evidence="5 6" key="1">
    <citation type="submission" date="2019-06" db="EMBL/GenBank/DDBJ databases">
        <authorList>
            <person name="Li F."/>
        </authorList>
    </citation>
    <scope>NUCLEOTIDE SEQUENCE [LARGE SCALE GENOMIC DNA]</scope>
    <source>
        <strain evidence="5 6">10F1D-1</strain>
    </source>
</reference>
<dbReference type="NCBIfam" id="NF002879">
    <property type="entry name" value="PRK03333.1"/>
    <property type="match status" value="1"/>
</dbReference>
<keyword evidence="1 3" id="KW-0547">Nucleotide-binding</keyword>
<comment type="catalytic activity">
    <reaction evidence="3">
        <text>3'-dephospho-CoA + ATP = ADP + CoA + H(+)</text>
        <dbReference type="Rhea" id="RHEA:18245"/>
        <dbReference type="ChEBI" id="CHEBI:15378"/>
        <dbReference type="ChEBI" id="CHEBI:30616"/>
        <dbReference type="ChEBI" id="CHEBI:57287"/>
        <dbReference type="ChEBI" id="CHEBI:57328"/>
        <dbReference type="ChEBI" id="CHEBI:456216"/>
        <dbReference type="EC" id="2.7.1.24"/>
    </reaction>
</comment>